<dbReference type="OrthoDB" id="8479143at2"/>
<gene>
    <name evidence="6" type="ORF">FB560_1239</name>
</gene>
<dbReference type="InterPro" id="IPR036390">
    <property type="entry name" value="WH_DNA-bd_sf"/>
</dbReference>
<dbReference type="InterPro" id="IPR029016">
    <property type="entry name" value="GAF-like_dom_sf"/>
</dbReference>
<evidence type="ECO:0000313" key="6">
    <source>
        <dbReference type="EMBL" id="TQL85614.1"/>
    </source>
</evidence>
<dbReference type="SUPFAM" id="SSF46785">
    <property type="entry name" value="Winged helix' DNA-binding domain"/>
    <property type="match status" value="1"/>
</dbReference>
<feature type="domain" description="HTH iclR-type" evidence="4">
    <location>
        <begin position="12"/>
        <end position="74"/>
    </location>
</feature>
<dbReference type="InterPro" id="IPR050707">
    <property type="entry name" value="HTH_MetabolicPath_Reg"/>
</dbReference>
<keyword evidence="1" id="KW-0805">Transcription regulation</keyword>
<feature type="domain" description="IclR-ED" evidence="5">
    <location>
        <begin position="72"/>
        <end position="239"/>
    </location>
</feature>
<evidence type="ECO:0000256" key="2">
    <source>
        <dbReference type="ARBA" id="ARBA00023125"/>
    </source>
</evidence>
<dbReference type="PANTHER" id="PTHR30136">
    <property type="entry name" value="HELIX-TURN-HELIX TRANSCRIPTIONAL REGULATOR, ICLR FAMILY"/>
    <property type="match status" value="1"/>
</dbReference>
<evidence type="ECO:0000259" key="5">
    <source>
        <dbReference type="PROSITE" id="PS51078"/>
    </source>
</evidence>
<dbReference type="GO" id="GO:0045892">
    <property type="term" value="P:negative regulation of DNA-templated transcription"/>
    <property type="evidence" value="ECO:0007669"/>
    <property type="project" value="TreeGrafter"/>
</dbReference>
<dbReference type="GO" id="GO:0003677">
    <property type="term" value="F:DNA binding"/>
    <property type="evidence" value="ECO:0007669"/>
    <property type="project" value="UniProtKB-KW"/>
</dbReference>
<dbReference type="EMBL" id="VFOX01000001">
    <property type="protein sequence ID" value="TQL85614.1"/>
    <property type="molecule type" value="Genomic_DNA"/>
</dbReference>
<proteinExistence type="predicted"/>
<protein>
    <submittedName>
        <fullName evidence="6">IclR family transcriptional regulator</fullName>
    </submittedName>
</protein>
<dbReference type="InterPro" id="IPR036388">
    <property type="entry name" value="WH-like_DNA-bd_sf"/>
</dbReference>
<name>A0A543BLD5_9MICO</name>
<dbReference type="Proteomes" id="UP000317209">
    <property type="component" value="Unassembled WGS sequence"/>
</dbReference>
<dbReference type="Pfam" id="PF09339">
    <property type="entry name" value="HTH_IclR"/>
    <property type="match status" value="1"/>
</dbReference>
<sequence>MECSIRGPVRVIQSVQRAFGLVERLAAAPEGLRLSELADGADLNRSTAHNLLASLDAIGWVEQPSKGGPYRLTGRMGQLMWRRIEAEEVLRARVHPILESLSAQTGETAYLAFASGEQYLCADAVESSEPLHLTVKIGEREPLLGTAIGHALLAADAALAERMASADSTGWAESAPAVADAAAQGFAVDEDAFHPGVSCVAVVVGFGAAIGVAGPSSRLSGPRLADIARQMLHRSRDLD</sequence>
<dbReference type="PANTHER" id="PTHR30136:SF35">
    <property type="entry name" value="HTH-TYPE TRANSCRIPTIONAL REGULATOR RV1719"/>
    <property type="match status" value="1"/>
</dbReference>
<organism evidence="6 7">
    <name type="scientific">Microbacterium saperdae</name>
    <dbReference type="NCBI Taxonomy" id="69368"/>
    <lineage>
        <taxon>Bacteria</taxon>
        <taxon>Bacillati</taxon>
        <taxon>Actinomycetota</taxon>
        <taxon>Actinomycetes</taxon>
        <taxon>Micrococcales</taxon>
        <taxon>Microbacteriaceae</taxon>
        <taxon>Microbacterium</taxon>
    </lineage>
</organism>
<comment type="caution">
    <text evidence="6">The sequence shown here is derived from an EMBL/GenBank/DDBJ whole genome shotgun (WGS) entry which is preliminary data.</text>
</comment>
<dbReference type="PROSITE" id="PS51078">
    <property type="entry name" value="ICLR_ED"/>
    <property type="match status" value="1"/>
</dbReference>
<dbReference type="PROSITE" id="PS51077">
    <property type="entry name" value="HTH_ICLR"/>
    <property type="match status" value="1"/>
</dbReference>
<evidence type="ECO:0000256" key="1">
    <source>
        <dbReference type="ARBA" id="ARBA00023015"/>
    </source>
</evidence>
<dbReference type="SUPFAM" id="SSF55781">
    <property type="entry name" value="GAF domain-like"/>
    <property type="match status" value="1"/>
</dbReference>
<dbReference type="SMART" id="SM00346">
    <property type="entry name" value="HTH_ICLR"/>
    <property type="match status" value="1"/>
</dbReference>
<dbReference type="GO" id="GO:0003700">
    <property type="term" value="F:DNA-binding transcription factor activity"/>
    <property type="evidence" value="ECO:0007669"/>
    <property type="project" value="TreeGrafter"/>
</dbReference>
<accession>A0A543BLD5</accession>
<keyword evidence="2" id="KW-0238">DNA-binding</keyword>
<dbReference type="AlphaFoldDB" id="A0A543BLD5"/>
<dbReference type="Pfam" id="PF01614">
    <property type="entry name" value="IclR_C"/>
    <property type="match status" value="1"/>
</dbReference>
<dbReference type="Gene3D" id="1.10.10.10">
    <property type="entry name" value="Winged helix-like DNA-binding domain superfamily/Winged helix DNA-binding domain"/>
    <property type="match status" value="1"/>
</dbReference>
<dbReference type="InterPro" id="IPR005471">
    <property type="entry name" value="Tscrpt_reg_IclR_N"/>
</dbReference>
<keyword evidence="3" id="KW-0804">Transcription</keyword>
<evidence type="ECO:0000313" key="7">
    <source>
        <dbReference type="Proteomes" id="UP000317209"/>
    </source>
</evidence>
<dbReference type="InterPro" id="IPR014757">
    <property type="entry name" value="Tscrpt_reg_IclR_C"/>
</dbReference>
<dbReference type="RefSeq" id="WP_141871549.1">
    <property type="nucleotide sequence ID" value="NZ_VFOX01000001.1"/>
</dbReference>
<dbReference type="Gene3D" id="3.30.450.40">
    <property type="match status" value="1"/>
</dbReference>
<evidence type="ECO:0000259" key="4">
    <source>
        <dbReference type="PROSITE" id="PS51077"/>
    </source>
</evidence>
<keyword evidence="7" id="KW-1185">Reference proteome</keyword>
<reference evidence="6 7" key="1">
    <citation type="submission" date="2019-06" db="EMBL/GenBank/DDBJ databases">
        <title>Sequencing the genomes of 1000 actinobacteria strains.</title>
        <authorList>
            <person name="Klenk H.-P."/>
        </authorList>
    </citation>
    <scope>NUCLEOTIDE SEQUENCE [LARGE SCALE GENOMIC DNA]</scope>
    <source>
        <strain evidence="6 7">DSM 20169</strain>
    </source>
</reference>
<evidence type="ECO:0000256" key="3">
    <source>
        <dbReference type="ARBA" id="ARBA00023163"/>
    </source>
</evidence>